<accession>A0A2Z6R4F8</accession>
<dbReference type="GO" id="GO:0016301">
    <property type="term" value="F:kinase activity"/>
    <property type="evidence" value="ECO:0007669"/>
    <property type="project" value="UniProtKB-KW"/>
</dbReference>
<dbReference type="Proteomes" id="UP000615446">
    <property type="component" value="Unassembled WGS sequence"/>
</dbReference>
<dbReference type="InterPro" id="IPR036910">
    <property type="entry name" value="HMG_box_dom_sf"/>
</dbReference>
<comment type="caution">
    <text evidence="1">The sequence shown here is derived from an EMBL/GenBank/DDBJ whole genome shotgun (WGS) entry which is preliminary data.</text>
</comment>
<proteinExistence type="predicted"/>
<evidence type="ECO:0000313" key="3">
    <source>
        <dbReference type="Proteomes" id="UP000247702"/>
    </source>
</evidence>
<dbReference type="EMBL" id="BEXD01001147">
    <property type="protein sequence ID" value="GBB92604.1"/>
    <property type="molecule type" value="Genomic_DNA"/>
</dbReference>
<name>A0A2Z6R4F8_9GLOM</name>
<keyword evidence="2" id="KW-0808">Transferase</keyword>
<dbReference type="OrthoDB" id="5598240at2759"/>
<sequence>MSTRKPINYQIPLFRVPYPPQLTVEEIVSGRSEDKLGSRAPNRFFLYRLAFLKELRKRTDDTVPMTLVSSYISKSWSKEPIAVKDAYKKLSDQVEDRLMEIRQKEKLILKITTIDDPKEAHPVPPQLPQLPQLPPPQPYTPSVNIEPNHTQIPYFDPFYQQPFYFISIDEYHQMDLNTNLGIPIDFNMYHPPTESCPCEYCSIFFNNGELY</sequence>
<reference evidence="2" key="2">
    <citation type="submission" date="2019-10" db="EMBL/GenBank/DDBJ databases">
        <title>Conservation and host-specific expression of non-tandemly repeated heterogenous ribosome RNA gene in arbuscular mycorrhizal fungi.</title>
        <authorList>
            <person name="Maeda T."/>
            <person name="Kobayashi Y."/>
            <person name="Nakagawa T."/>
            <person name="Ezawa T."/>
            <person name="Yamaguchi K."/>
            <person name="Bino T."/>
            <person name="Nishimoto Y."/>
            <person name="Shigenobu S."/>
            <person name="Kawaguchi M."/>
        </authorList>
    </citation>
    <scope>NUCLEOTIDE SEQUENCE</scope>
    <source>
        <strain evidence="2">HR1</strain>
    </source>
</reference>
<keyword evidence="2" id="KW-0418">Kinase</keyword>
<dbReference type="AlphaFoldDB" id="A0A2Z6R4F8"/>
<dbReference type="EMBL" id="BLAL01000262">
    <property type="protein sequence ID" value="GES98163.1"/>
    <property type="molecule type" value="Genomic_DNA"/>
</dbReference>
<keyword evidence="3" id="KW-1185">Reference proteome</keyword>
<dbReference type="Proteomes" id="UP000247702">
    <property type="component" value="Unassembled WGS sequence"/>
</dbReference>
<dbReference type="SUPFAM" id="SSF47095">
    <property type="entry name" value="HMG-box"/>
    <property type="match status" value="1"/>
</dbReference>
<evidence type="ECO:0000313" key="2">
    <source>
        <dbReference type="EMBL" id="GES98163.1"/>
    </source>
</evidence>
<dbReference type="Gene3D" id="1.10.30.10">
    <property type="entry name" value="High mobility group box domain"/>
    <property type="match status" value="1"/>
</dbReference>
<protein>
    <submittedName>
        <fullName evidence="2">Kinase-like domain-containing protein</fullName>
    </submittedName>
</protein>
<gene>
    <name evidence="2" type="ORF">RCL2_002472300</name>
    <name evidence="1" type="ORF">RclHR1_02030007</name>
</gene>
<organism evidence="1 3">
    <name type="scientific">Rhizophagus clarus</name>
    <dbReference type="NCBI Taxonomy" id="94130"/>
    <lineage>
        <taxon>Eukaryota</taxon>
        <taxon>Fungi</taxon>
        <taxon>Fungi incertae sedis</taxon>
        <taxon>Mucoromycota</taxon>
        <taxon>Glomeromycotina</taxon>
        <taxon>Glomeromycetes</taxon>
        <taxon>Glomerales</taxon>
        <taxon>Glomeraceae</taxon>
        <taxon>Rhizophagus</taxon>
    </lineage>
</organism>
<reference evidence="1 3" key="1">
    <citation type="submission" date="2017-11" db="EMBL/GenBank/DDBJ databases">
        <title>The genome of Rhizophagus clarus HR1 reveals common genetic basis of auxotrophy among arbuscular mycorrhizal fungi.</title>
        <authorList>
            <person name="Kobayashi Y."/>
        </authorList>
    </citation>
    <scope>NUCLEOTIDE SEQUENCE [LARGE SCALE GENOMIC DNA]</scope>
    <source>
        <strain evidence="1 3">HR1</strain>
    </source>
</reference>
<evidence type="ECO:0000313" key="1">
    <source>
        <dbReference type="EMBL" id="GBB92604.1"/>
    </source>
</evidence>